<organism evidence="3 4">
    <name type="scientific">Neolewinella lacunae</name>
    <dbReference type="NCBI Taxonomy" id="1517758"/>
    <lineage>
        <taxon>Bacteria</taxon>
        <taxon>Pseudomonadati</taxon>
        <taxon>Bacteroidota</taxon>
        <taxon>Saprospiria</taxon>
        <taxon>Saprospirales</taxon>
        <taxon>Lewinellaceae</taxon>
        <taxon>Neolewinella</taxon>
    </lineage>
</organism>
<evidence type="ECO:0000259" key="2">
    <source>
        <dbReference type="Pfam" id="PF16586"/>
    </source>
</evidence>
<dbReference type="EMBL" id="JACSIT010000092">
    <property type="protein sequence ID" value="MBC6994243.1"/>
    <property type="molecule type" value="Genomic_DNA"/>
</dbReference>
<dbReference type="Proteomes" id="UP000650081">
    <property type="component" value="Unassembled WGS sequence"/>
</dbReference>
<sequence length="608" mass="69421">MLPLLCRMLPLFVLCTWATAALSAQVQIEGERKKWHVITLEQTGPKTSENHQHNPFLHYRMDVTFRHDSVTYVVPGYFAADGDAANTGASAGDRWRVHFVPDRIGRWTYEVSFRRGNNVAVADHPRAGDPMPPFDGKRGSFEVAANDKAPDHFRSRGRLLFHGRKYPVWAETGEYFYKVGTDAPENLLSYADFDGTFHDDGHKDQLVKSWAPHLPDWRPGDPTWKDGKGKALIGAINYLAEKGLNVFSFLTLNIAGDDRNVFPYLRYDDYERMDVSKLAQWEIIFQHGESRGMFLHFKTAEMENQGLLDGGDLGPQRKLYYRELIARFGHHLALNWNMGEENGRWVENHPTPWQTTTQRLAMARFFYENDPYRHHVVIHNGQEFYDLLGPESKYSGLSLQTHHADFRLVYPNIRSWHQLAAEEKVGWAIAIDEPGDAQHSLVPDADVNGKHANAHNLARQNALWGNLLAGGWGAEWYFGYQHDHSDLTCEDFRSRDKFWDQCRYQLAFLADNRPPLPAMLPNNELTSSEQDWVLAQPGKAYLILLKMGEKPANTLKVPAGRYAVSLFNPRTGQYAIRARTQDAVNGAIAVPVPPAEVEMDWVVWVVRQ</sequence>
<protein>
    <submittedName>
        <fullName evidence="3">DUF5060 domain-containing protein</fullName>
    </submittedName>
</protein>
<dbReference type="Gene3D" id="2.60.40.10">
    <property type="entry name" value="Immunoglobulins"/>
    <property type="match status" value="1"/>
</dbReference>
<evidence type="ECO:0000313" key="4">
    <source>
        <dbReference type="Proteomes" id="UP000650081"/>
    </source>
</evidence>
<feature type="signal peptide" evidence="1">
    <location>
        <begin position="1"/>
        <end position="20"/>
    </location>
</feature>
<name>A0A923T8R3_9BACT</name>
<comment type="caution">
    <text evidence="3">The sequence shown here is derived from an EMBL/GenBank/DDBJ whole genome shotgun (WGS) entry which is preliminary data.</text>
</comment>
<accession>A0A923T8R3</accession>
<gene>
    <name evidence="3" type="ORF">H9S92_08725</name>
</gene>
<feature type="chain" id="PRO_5038078919" evidence="1">
    <location>
        <begin position="21"/>
        <end position="608"/>
    </location>
</feature>
<evidence type="ECO:0000313" key="3">
    <source>
        <dbReference type="EMBL" id="MBC6994243.1"/>
    </source>
</evidence>
<dbReference type="Pfam" id="PF16586">
    <property type="entry name" value="DUF5060"/>
    <property type="match status" value="1"/>
</dbReference>
<proteinExistence type="predicted"/>
<feature type="domain" description="DUF5060" evidence="2">
    <location>
        <begin position="33"/>
        <end position="114"/>
    </location>
</feature>
<reference evidence="3" key="1">
    <citation type="submission" date="2020-08" db="EMBL/GenBank/DDBJ databases">
        <title>Lewinella bacteria from marine environments.</title>
        <authorList>
            <person name="Zhong Y."/>
        </authorList>
    </citation>
    <scope>NUCLEOTIDE SEQUENCE</scope>
    <source>
        <strain evidence="3">KCTC 42187</strain>
    </source>
</reference>
<dbReference type="AlphaFoldDB" id="A0A923T8R3"/>
<dbReference type="InterPro" id="IPR013783">
    <property type="entry name" value="Ig-like_fold"/>
</dbReference>
<dbReference type="InterPro" id="IPR032260">
    <property type="entry name" value="DUF5060"/>
</dbReference>
<dbReference type="Gene3D" id="3.20.20.80">
    <property type="entry name" value="Glycosidases"/>
    <property type="match status" value="1"/>
</dbReference>
<evidence type="ECO:0000256" key="1">
    <source>
        <dbReference type="SAM" id="SignalP"/>
    </source>
</evidence>
<keyword evidence="1" id="KW-0732">Signal</keyword>
<keyword evidence="4" id="KW-1185">Reference proteome</keyword>